<organism evidence="2 3">
    <name type="scientific">Chiloscyllium punctatum</name>
    <name type="common">Brownbanded bambooshark</name>
    <name type="synonym">Hemiscyllium punctatum</name>
    <dbReference type="NCBI Taxonomy" id="137246"/>
    <lineage>
        <taxon>Eukaryota</taxon>
        <taxon>Metazoa</taxon>
        <taxon>Chordata</taxon>
        <taxon>Craniata</taxon>
        <taxon>Vertebrata</taxon>
        <taxon>Chondrichthyes</taxon>
        <taxon>Elasmobranchii</taxon>
        <taxon>Galeomorphii</taxon>
        <taxon>Galeoidea</taxon>
        <taxon>Orectolobiformes</taxon>
        <taxon>Hemiscylliidae</taxon>
        <taxon>Chiloscyllium</taxon>
    </lineage>
</organism>
<keyword evidence="3" id="KW-1185">Reference proteome</keyword>
<gene>
    <name evidence="2" type="ORF">chiPu_0011730</name>
</gene>
<sequence>MLEIRVESVVLEKHSRSSSIQGAGESTLQENVTHNWRQQLLTRVGNVHILFNIRGGDSASHSGRTAALPHSIDEDWPST</sequence>
<proteinExistence type="predicted"/>
<reference evidence="2 3" key="1">
    <citation type="journal article" date="2018" name="Nat. Ecol. Evol.">
        <title>Shark genomes provide insights into elasmobranch evolution and the origin of vertebrates.</title>
        <authorList>
            <person name="Hara Y"/>
            <person name="Yamaguchi K"/>
            <person name="Onimaru K"/>
            <person name="Kadota M"/>
            <person name="Koyanagi M"/>
            <person name="Keeley SD"/>
            <person name="Tatsumi K"/>
            <person name="Tanaka K"/>
            <person name="Motone F"/>
            <person name="Kageyama Y"/>
            <person name="Nozu R"/>
            <person name="Adachi N"/>
            <person name="Nishimura O"/>
            <person name="Nakagawa R"/>
            <person name="Tanegashima C"/>
            <person name="Kiyatake I"/>
            <person name="Matsumoto R"/>
            <person name="Murakumo K"/>
            <person name="Nishida K"/>
            <person name="Terakita A"/>
            <person name="Kuratani S"/>
            <person name="Sato K"/>
            <person name="Hyodo S Kuraku.S."/>
        </authorList>
    </citation>
    <scope>NUCLEOTIDE SEQUENCE [LARGE SCALE GENOMIC DNA]</scope>
</reference>
<dbReference type="EMBL" id="BEZZ01000499">
    <property type="protein sequence ID" value="GCC33262.1"/>
    <property type="molecule type" value="Genomic_DNA"/>
</dbReference>
<protein>
    <submittedName>
        <fullName evidence="2">Uncharacterized protein</fullName>
    </submittedName>
</protein>
<evidence type="ECO:0000313" key="2">
    <source>
        <dbReference type="EMBL" id="GCC33262.1"/>
    </source>
</evidence>
<feature type="region of interest" description="Disordered" evidence="1">
    <location>
        <begin position="56"/>
        <end position="79"/>
    </location>
</feature>
<evidence type="ECO:0000256" key="1">
    <source>
        <dbReference type="SAM" id="MobiDB-lite"/>
    </source>
</evidence>
<dbReference type="AlphaFoldDB" id="A0A401SSC3"/>
<evidence type="ECO:0000313" key="3">
    <source>
        <dbReference type="Proteomes" id="UP000287033"/>
    </source>
</evidence>
<dbReference type="Proteomes" id="UP000287033">
    <property type="component" value="Unassembled WGS sequence"/>
</dbReference>
<name>A0A401SSC3_CHIPU</name>
<accession>A0A401SSC3</accession>
<comment type="caution">
    <text evidence="2">The sequence shown here is derived from an EMBL/GenBank/DDBJ whole genome shotgun (WGS) entry which is preliminary data.</text>
</comment>